<organism evidence="1">
    <name type="scientific">marine metagenome</name>
    <dbReference type="NCBI Taxonomy" id="408172"/>
    <lineage>
        <taxon>unclassified sequences</taxon>
        <taxon>metagenomes</taxon>
        <taxon>ecological metagenomes</taxon>
    </lineage>
</organism>
<accession>A0A382DXW5</accession>
<name>A0A382DXW5_9ZZZZ</name>
<gene>
    <name evidence="1" type="ORF">METZ01_LOCUS195588</name>
</gene>
<feature type="non-terminal residue" evidence="1">
    <location>
        <position position="39"/>
    </location>
</feature>
<sequence>MEIIDDFLPKQDFDRLVKDCYSLPFRIVDGVSGETSGTG</sequence>
<dbReference type="EMBL" id="UINC01041450">
    <property type="protein sequence ID" value="SVB42734.1"/>
    <property type="molecule type" value="Genomic_DNA"/>
</dbReference>
<dbReference type="AlphaFoldDB" id="A0A382DXW5"/>
<reference evidence="1" key="1">
    <citation type="submission" date="2018-05" db="EMBL/GenBank/DDBJ databases">
        <authorList>
            <person name="Lanie J.A."/>
            <person name="Ng W.-L."/>
            <person name="Kazmierczak K.M."/>
            <person name="Andrzejewski T.M."/>
            <person name="Davidsen T.M."/>
            <person name="Wayne K.J."/>
            <person name="Tettelin H."/>
            <person name="Glass J.I."/>
            <person name="Rusch D."/>
            <person name="Podicherti R."/>
            <person name="Tsui H.-C.T."/>
            <person name="Winkler M.E."/>
        </authorList>
    </citation>
    <scope>NUCLEOTIDE SEQUENCE</scope>
</reference>
<proteinExistence type="predicted"/>
<evidence type="ECO:0000313" key="1">
    <source>
        <dbReference type="EMBL" id="SVB42734.1"/>
    </source>
</evidence>
<protein>
    <submittedName>
        <fullName evidence="1">Uncharacterized protein</fullName>
    </submittedName>
</protein>